<sequence>MLKNYIKVAWRHIRQNKLLSIINIFGLATGMTFALLIYMWILYEKSFDAFHVNKDKIGIVVQHVEFNHVKSSQSVSPLPLYYELKNNYPEVEYNTRLSWIQDESVISGDKKLVKKSLYVDPDFLRMFTFPLLKGDVNTVLNNPNSIVISASMAQALFGNQDPIGKTIRLSSKHDMLITGVMKDIPENSTYIFDFLGSYEFIMQTNDFVRNSRNDWGNNFMMNMVQVKENASLAGLEKKITRLITEKDPKLKNRMVTLQAAADWHLYNNFQNWKIDGGRITLVRLFSVIGIFVLLVACMNFMNLTTARSARRAREVGVRKAAGSTRRQLMLQFLSESMLTAMIAFVVALALCLVLLPYVRHLGFEHIHLHSFNLNMLGIMLAICLGSGLLAGSYPAFYLSGFKPLEVLKGKVNSGKDSGLFRKTLVVSQFVISSALIICTIIVYQQIKFGQGRSIGYNPENLITVRSSDDLNKNYQPLRNEVMATGYFESVARASQPMTALYNSWSDFTWEGKSADLDVSLNVILTEWDMDKTVGLKFKQGRGFSQQFPTDSTGIIINEAALKVMGFKDPLGKIIRLGSQQLHVIGVIENVLLTEPFKPVAPLVMIFTKDAFNNIFLRPKPGVDMKAALAAVTPIFEKYNPTLNFNYSFTDRDFAAKFDMENQAARLAGIFGLFAIFISCLGLFGLAMFMAQRRTREIGIRKVLGATTSQLWLLLSTEFIWLVLLACLLASPVSWYAMHNWLEHYEYRINISWWIFPATAILALIIAIATVSTQSIRAALLNPAKSLKTE</sequence>
<dbReference type="PANTHER" id="PTHR30572:SF18">
    <property type="entry name" value="ABC-TYPE MACROLIDE FAMILY EXPORT SYSTEM PERMEASE COMPONENT 2"/>
    <property type="match status" value="1"/>
</dbReference>
<feature type="domain" description="ABC3 transporter permease C-terminal" evidence="7">
    <location>
        <begin position="287"/>
        <end position="395"/>
    </location>
</feature>
<keyword evidence="2" id="KW-1003">Cell membrane</keyword>
<evidence type="ECO:0000313" key="9">
    <source>
        <dbReference type="EMBL" id="SHL65829.1"/>
    </source>
</evidence>
<feature type="transmembrane region" description="Helical" evidence="6">
    <location>
        <begin position="378"/>
        <end position="398"/>
    </location>
</feature>
<feature type="domain" description="MacB-like periplasmic core" evidence="8">
    <location>
        <begin position="431"/>
        <end position="633"/>
    </location>
</feature>
<dbReference type="PANTHER" id="PTHR30572">
    <property type="entry name" value="MEMBRANE COMPONENT OF TRANSPORTER-RELATED"/>
    <property type="match status" value="1"/>
</dbReference>
<evidence type="ECO:0000256" key="5">
    <source>
        <dbReference type="ARBA" id="ARBA00023136"/>
    </source>
</evidence>
<dbReference type="InterPro" id="IPR050250">
    <property type="entry name" value="Macrolide_Exporter_MacB"/>
</dbReference>
<evidence type="ECO:0000313" key="10">
    <source>
        <dbReference type="Proteomes" id="UP000184420"/>
    </source>
</evidence>
<proteinExistence type="predicted"/>
<gene>
    <name evidence="9" type="ORF">SAMN05444266_104302</name>
</gene>
<feature type="domain" description="ABC3 transporter permease C-terminal" evidence="7">
    <location>
        <begin position="669"/>
        <end position="779"/>
    </location>
</feature>
<name>A0A1M7CG49_9BACT</name>
<dbReference type="GO" id="GO:0005886">
    <property type="term" value="C:plasma membrane"/>
    <property type="evidence" value="ECO:0007669"/>
    <property type="project" value="UniProtKB-SubCell"/>
</dbReference>
<feature type="transmembrane region" description="Helical" evidence="6">
    <location>
        <begin position="281"/>
        <end position="301"/>
    </location>
</feature>
<dbReference type="AlphaFoldDB" id="A0A1M7CG49"/>
<keyword evidence="4 6" id="KW-1133">Transmembrane helix</keyword>
<dbReference type="InterPro" id="IPR003838">
    <property type="entry name" value="ABC3_permease_C"/>
</dbReference>
<feature type="transmembrane region" description="Helical" evidence="6">
    <location>
        <begin position="419"/>
        <end position="443"/>
    </location>
</feature>
<comment type="subcellular location">
    <subcellularLocation>
        <location evidence="1">Cell membrane</location>
        <topology evidence="1">Multi-pass membrane protein</topology>
    </subcellularLocation>
</comment>
<feature type="transmembrane region" description="Helical" evidence="6">
    <location>
        <begin position="710"/>
        <end position="730"/>
    </location>
</feature>
<dbReference type="Pfam" id="PF12704">
    <property type="entry name" value="MacB_PCD"/>
    <property type="match status" value="2"/>
</dbReference>
<evidence type="ECO:0000256" key="6">
    <source>
        <dbReference type="SAM" id="Phobius"/>
    </source>
</evidence>
<accession>A0A1M7CG49</accession>
<protein>
    <submittedName>
        <fullName evidence="9">ABC-type antimicrobial peptide transport system, permease component</fullName>
    </submittedName>
</protein>
<dbReference type="InterPro" id="IPR025857">
    <property type="entry name" value="MacB_PCD"/>
</dbReference>
<feature type="transmembrane region" description="Helical" evidence="6">
    <location>
        <begin position="750"/>
        <end position="770"/>
    </location>
</feature>
<dbReference type="RefSeq" id="WP_073080976.1">
    <property type="nucleotide sequence ID" value="NZ_FRBL01000004.1"/>
</dbReference>
<feature type="transmembrane region" description="Helical" evidence="6">
    <location>
        <begin position="21"/>
        <end position="43"/>
    </location>
</feature>
<evidence type="ECO:0000259" key="7">
    <source>
        <dbReference type="Pfam" id="PF02687"/>
    </source>
</evidence>
<evidence type="ECO:0000256" key="1">
    <source>
        <dbReference type="ARBA" id="ARBA00004651"/>
    </source>
</evidence>
<feature type="transmembrane region" description="Helical" evidence="6">
    <location>
        <begin position="336"/>
        <end position="358"/>
    </location>
</feature>
<evidence type="ECO:0000256" key="4">
    <source>
        <dbReference type="ARBA" id="ARBA00022989"/>
    </source>
</evidence>
<evidence type="ECO:0000256" key="3">
    <source>
        <dbReference type="ARBA" id="ARBA00022692"/>
    </source>
</evidence>
<evidence type="ECO:0000259" key="8">
    <source>
        <dbReference type="Pfam" id="PF12704"/>
    </source>
</evidence>
<dbReference type="GO" id="GO:0022857">
    <property type="term" value="F:transmembrane transporter activity"/>
    <property type="evidence" value="ECO:0007669"/>
    <property type="project" value="TreeGrafter"/>
</dbReference>
<feature type="domain" description="MacB-like periplasmic core" evidence="8">
    <location>
        <begin position="20"/>
        <end position="241"/>
    </location>
</feature>
<feature type="transmembrane region" description="Helical" evidence="6">
    <location>
        <begin position="666"/>
        <end position="689"/>
    </location>
</feature>
<reference evidence="9 10" key="1">
    <citation type="submission" date="2016-11" db="EMBL/GenBank/DDBJ databases">
        <authorList>
            <person name="Jaros S."/>
            <person name="Januszkiewicz K."/>
            <person name="Wedrychowicz H."/>
        </authorList>
    </citation>
    <scope>NUCLEOTIDE SEQUENCE [LARGE SCALE GENOMIC DNA]</scope>
    <source>
        <strain evidence="9 10">DSM 27406</strain>
    </source>
</reference>
<dbReference type="Proteomes" id="UP000184420">
    <property type="component" value="Unassembled WGS sequence"/>
</dbReference>
<dbReference type="STRING" id="1419482.SAMN05444266_104302"/>
<dbReference type="OrthoDB" id="5933722at2"/>
<keyword evidence="3 6" id="KW-0812">Transmembrane</keyword>
<keyword evidence="5 6" id="KW-0472">Membrane</keyword>
<keyword evidence="10" id="KW-1185">Reference proteome</keyword>
<evidence type="ECO:0000256" key="2">
    <source>
        <dbReference type="ARBA" id="ARBA00022475"/>
    </source>
</evidence>
<dbReference type="EMBL" id="FRBL01000004">
    <property type="protein sequence ID" value="SHL65829.1"/>
    <property type="molecule type" value="Genomic_DNA"/>
</dbReference>
<organism evidence="9 10">
    <name type="scientific">Chitinophaga jiangningensis</name>
    <dbReference type="NCBI Taxonomy" id="1419482"/>
    <lineage>
        <taxon>Bacteria</taxon>
        <taxon>Pseudomonadati</taxon>
        <taxon>Bacteroidota</taxon>
        <taxon>Chitinophagia</taxon>
        <taxon>Chitinophagales</taxon>
        <taxon>Chitinophagaceae</taxon>
        <taxon>Chitinophaga</taxon>
    </lineage>
</organism>
<dbReference type="Pfam" id="PF02687">
    <property type="entry name" value="FtsX"/>
    <property type="match status" value="2"/>
</dbReference>